<accession>A0ABW2XNL0</accession>
<name>A0ABW2XNL0_9ACTN</name>
<dbReference type="RefSeq" id="WP_131756885.1">
    <property type="nucleotide sequence ID" value="NZ_CAACUY010000022.1"/>
</dbReference>
<sequence length="96" mass="9938">MRRLKAVAATAGLAMLPLGLSAALPSQAVATVERSNVQQSAPASPADCVYYLSLAGYTITPARVSACNAGDGLNCWVRLMNTGVSNYHAANACRLL</sequence>
<evidence type="ECO:0000313" key="2">
    <source>
        <dbReference type="EMBL" id="MFD0687599.1"/>
    </source>
</evidence>
<dbReference type="EMBL" id="JBHTGP010000013">
    <property type="protein sequence ID" value="MFD0687599.1"/>
    <property type="molecule type" value="Genomic_DNA"/>
</dbReference>
<feature type="signal peptide" evidence="1">
    <location>
        <begin position="1"/>
        <end position="22"/>
    </location>
</feature>
<proteinExistence type="predicted"/>
<feature type="chain" id="PRO_5046479185" evidence="1">
    <location>
        <begin position="23"/>
        <end position="96"/>
    </location>
</feature>
<evidence type="ECO:0000313" key="3">
    <source>
        <dbReference type="Proteomes" id="UP001597063"/>
    </source>
</evidence>
<gene>
    <name evidence="2" type="ORF">ACFQZM_24095</name>
</gene>
<organism evidence="2 3">
    <name type="scientific">Actinomadura fibrosa</name>
    <dbReference type="NCBI Taxonomy" id="111802"/>
    <lineage>
        <taxon>Bacteria</taxon>
        <taxon>Bacillati</taxon>
        <taxon>Actinomycetota</taxon>
        <taxon>Actinomycetes</taxon>
        <taxon>Streptosporangiales</taxon>
        <taxon>Thermomonosporaceae</taxon>
        <taxon>Actinomadura</taxon>
    </lineage>
</organism>
<protein>
    <submittedName>
        <fullName evidence="2">Uncharacterized protein</fullName>
    </submittedName>
</protein>
<comment type="caution">
    <text evidence="2">The sequence shown here is derived from an EMBL/GenBank/DDBJ whole genome shotgun (WGS) entry which is preliminary data.</text>
</comment>
<keyword evidence="1" id="KW-0732">Signal</keyword>
<keyword evidence="3" id="KW-1185">Reference proteome</keyword>
<reference evidence="3" key="1">
    <citation type="journal article" date="2019" name="Int. J. Syst. Evol. Microbiol.">
        <title>The Global Catalogue of Microorganisms (GCM) 10K type strain sequencing project: providing services to taxonomists for standard genome sequencing and annotation.</title>
        <authorList>
            <consortium name="The Broad Institute Genomics Platform"/>
            <consortium name="The Broad Institute Genome Sequencing Center for Infectious Disease"/>
            <person name="Wu L."/>
            <person name="Ma J."/>
        </authorList>
    </citation>
    <scope>NUCLEOTIDE SEQUENCE [LARGE SCALE GENOMIC DNA]</scope>
    <source>
        <strain evidence="3">JCM 9371</strain>
    </source>
</reference>
<evidence type="ECO:0000256" key="1">
    <source>
        <dbReference type="SAM" id="SignalP"/>
    </source>
</evidence>
<dbReference type="Proteomes" id="UP001597063">
    <property type="component" value="Unassembled WGS sequence"/>
</dbReference>